<dbReference type="SUPFAM" id="SSF47040">
    <property type="entry name" value="Kix domain of CBP (creb binding protein)"/>
    <property type="match status" value="1"/>
</dbReference>
<organism evidence="4 5">
    <name type="scientific">Ficus carica</name>
    <name type="common">Common fig</name>
    <dbReference type="NCBI Taxonomy" id="3494"/>
    <lineage>
        <taxon>Eukaryota</taxon>
        <taxon>Viridiplantae</taxon>
        <taxon>Streptophyta</taxon>
        <taxon>Embryophyta</taxon>
        <taxon>Tracheophyta</taxon>
        <taxon>Spermatophyta</taxon>
        <taxon>Magnoliopsida</taxon>
        <taxon>eudicotyledons</taxon>
        <taxon>Gunneridae</taxon>
        <taxon>Pentapetalae</taxon>
        <taxon>rosids</taxon>
        <taxon>fabids</taxon>
        <taxon>Rosales</taxon>
        <taxon>Moraceae</taxon>
        <taxon>Ficeae</taxon>
        <taxon>Ficus</taxon>
    </lineage>
</organism>
<evidence type="ECO:0000259" key="3">
    <source>
        <dbReference type="Pfam" id="PF16987"/>
    </source>
</evidence>
<proteinExistence type="predicted"/>
<dbReference type="PANTHER" id="PTHR33137">
    <property type="entry name" value="MEDIATOR OF RNA POLYMERASE II TRANSCRIPTION SUBUNIT 15A-RELATED"/>
    <property type="match status" value="1"/>
</dbReference>
<evidence type="ECO:0000313" key="5">
    <source>
        <dbReference type="Proteomes" id="UP001187192"/>
    </source>
</evidence>
<dbReference type="Gene3D" id="1.10.246.20">
    <property type="entry name" value="Coactivator CBP, KIX domain"/>
    <property type="match status" value="1"/>
</dbReference>
<protein>
    <recommendedName>
        <fullName evidence="3">Mediator complex subunit 15 KIX domain-containing protein</fullName>
    </recommendedName>
</protein>
<evidence type="ECO:0000256" key="2">
    <source>
        <dbReference type="ARBA" id="ARBA00023242"/>
    </source>
</evidence>
<sequence length="238" mass="27168">MLQYIGMQQMGLTTSIGAYLGREVKAPAEEPPPKRRPLPPPILDPSLQTQTVFGWFLMANNHSRPVEDGLPADIDWKIRLQPEARQRIVNKIVETLKKHTTFSGVEGLDELKKIAKRFEEKIYTEATTQNDYLRKISLKMLTMEMKRNRKGQIQKVCEALFMCSADSKFLTLLATIKDWVPAMKVPQLKMEYPPWTTAIGRLSCNQDHVNELSTRLETLKKQLPFSGGEGLDELKKIA</sequence>
<dbReference type="Pfam" id="PF16987">
    <property type="entry name" value="KIX_2"/>
    <property type="match status" value="1"/>
</dbReference>
<dbReference type="GO" id="GO:0005634">
    <property type="term" value="C:nucleus"/>
    <property type="evidence" value="ECO:0007669"/>
    <property type="project" value="UniProtKB-SubCell"/>
</dbReference>
<comment type="caution">
    <text evidence="4">The sequence shown here is derived from an EMBL/GenBank/DDBJ whole genome shotgun (WGS) entry which is preliminary data.</text>
</comment>
<evidence type="ECO:0000256" key="1">
    <source>
        <dbReference type="ARBA" id="ARBA00004123"/>
    </source>
</evidence>
<name>A0AA88AWE0_FICCA</name>
<dbReference type="InterPro" id="IPR036529">
    <property type="entry name" value="KIX_dom_sf"/>
</dbReference>
<reference evidence="4" key="1">
    <citation type="submission" date="2023-07" db="EMBL/GenBank/DDBJ databases">
        <title>draft genome sequence of fig (Ficus carica).</title>
        <authorList>
            <person name="Takahashi T."/>
            <person name="Nishimura K."/>
        </authorList>
    </citation>
    <scope>NUCLEOTIDE SEQUENCE</scope>
</reference>
<keyword evidence="5" id="KW-1185">Reference proteome</keyword>
<keyword evidence="2" id="KW-0539">Nucleus</keyword>
<feature type="domain" description="Mediator complex subunit 15 KIX" evidence="3">
    <location>
        <begin position="75"/>
        <end position="150"/>
    </location>
</feature>
<dbReference type="AlphaFoldDB" id="A0AA88AWE0"/>
<dbReference type="InterPro" id="IPR044661">
    <property type="entry name" value="MED15a/b/c-like"/>
</dbReference>
<evidence type="ECO:0000313" key="4">
    <source>
        <dbReference type="EMBL" id="GMN49941.1"/>
    </source>
</evidence>
<dbReference type="EMBL" id="BTGU01000032">
    <property type="protein sequence ID" value="GMN49941.1"/>
    <property type="molecule type" value="Genomic_DNA"/>
</dbReference>
<dbReference type="Proteomes" id="UP001187192">
    <property type="component" value="Unassembled WGS sequence"/>
</dbReference>
<dbReference type="Gramene" id="FCD_00003150-RA">
    <property type="protein sequence ID" value="FCD_00003150-RA:cds"/>
    <property type="gene ID" value="FCD_00003150"/>
</dbReference>
<gene>
    <name evidence="4" type="ORF">TIFTF001_019089</name>
</gene>
<accession>A0AA88AWE0</accession>
<dbReference type="GO" id="GO:0031490">
    <property type="term" value="F:chromatin DNA binding"/>
    <property type="evidence" value="ECO:0007669"/>
    <property type="project" value="InterPro"/>
</dbReference>
<dbReference type="GO" id="GO:0003713">
    <property type="term" value="F:transcription coactivator activity"/>
    <property type="evidence" value="ECO:0007669"/>
    <property type="project" value="InterPro"/>
</dbReference>
<dbReference type="InterPro" id="IPR036546">
    <property type="entry name" value="MED15_KIX"/>
</dbReference>
<comment type="subcellular location">
    <subcellularLocation>
        <location evidence="1">Nucleus</location>
    </subcellularLocation>
</comment>
<dbReference type="FunFam" id="1.10.246.20:FF:000003">
    <property type="entry name" value="Mediator of RNA polymerase II transcription subunit 15a"/>
    <property type="match status" value="1"/>
</dbReference>
<dbReference type="PANTHER" id="PTHR33137:SF4">
    <property type="entry name" value="MEDIATOR OF RNA POLYMERASE II TRANSCRIPTION SUBUNIT 15A-RELATED"/>
    <property type="match status" value="1"/>
</dbReference>